<dbReference type="Gene3D" id="2.40.10.330">
    <property type="match status" value="1"/>
</dbReference>
<evidence type="ECO:0000256" key="10">
    <source>
        <dbReference type="SAM" id="MobiDB-lite"/>
    </source>
</evidence>
<dbReference type="InterPro" id="IPR054016">
    <property type="entry name" value="FKBP26_IF"/>
</dbReference>
<evidence type="ECO:0000313" key="12">
    <source>
        <dbReference type="EMBL" id="AIF11097.1"/>
    </source>
</evidence>
<feature type="compositionally biased region" description="Basic and acidic residues" evidence="10">
    <location>
        <begin position="232"/>
        <end position="248"/>
    </location>
</feature>
<comment type="subcellular location">
    <subcellularLocation>
        <location evidence="2">Cytoplasm</location>
    </subcellularLocation>
</comment>
<dbReference type="InterPro" id="IPR001179">
    <property type="entry name" value="PPIase_FKBP_dom"/>
</dbReference>
<keyword evidence="7 8" id="KW-0413">Isomerase</keyword>
<comment type="catalytic activity">
    <reaction evidence="1 8 9">
        <text>[protein]-peptidylproline (omega=180) = [protein]-peptidylproline (omega=0)</text>
        <dbReference type="Rhea" id="RHEA:16237"/>
        <dbReference type="Rhea" id="RHEA-COMP:10747"/>
        <dbReference type="Rhea" id="RHEA-COMP:10748"/>
        <dbReference type="ChEBI" id="CHEBI:83833"/>
        <dbReference type="ChEBI" id="CHEBI:83834"/>
        <dbReference type="EC" id="5.2.1.8"/>
    </reaction>
</comment>
<name>A0A075H9G8_9ARCH</name>
<accession>A0A075H9G8</accession>
<evidence type="ECO:0000259" key="11">
    <source>
        <dbReference type="PROSITE" id="PS50059"/>
    </source>
</evidence>
<proteinExistence type="inferred from homology"/>
<dbReference type="GO" id="GO:0003755">
    <property type="term" value="F:peptidyl-prolyl cis-trans isomerase activity"/>
    <property type="evidence" value="ECO:0007669"/>
    <property type="project" value="UniProtKB-UniRule"/>
</dbReference>
<evidence type="ECO:0000256" key="5">
    <source>
        <dbReference type="ARBA" id="ARBA00023110"/>
    </source>
</evidence>
<dbReference type="PANTHER" id="PTHR47861:SF3">
    <property type="entry name" value="FKBP-TYPE PEPTIDYL-PROLYL CIS-TRANS ISOMERASE SLYD"/>
    <property type="match status" value="1"/>
</dbReference>
<comment type="similarity">
    <text evidence="3 9">Belongs to the FKBP-type PPIase family.</text>
</comment>
<feature type="region of interest" description="Disordered" evidence="10">
    <location>
        <begin position="228"/>
        <end position="248"/>
    </location>
</feature>
<dbReference type="EMBL" id="KF900909">
    <property type="protein sequence ID" value="AIF11097.1"/>
    <property type="molecule type" value="Genomic_DNA"/>
</dbReference>
<evidence type="ECO:0000256" key="3">
    <source>
        <dbReference type="ARBA" id="ARBA00006577"/>
    </source>
</evidence>
<keyword evidence="5 8" id="KW-0697">Rotamase</keyword>
<sequence length="248" mass="28072">MALKKGQLILLDYTAKIKDTGEVFETTIEEDAKKNSIHEPNIKYQPKLVSVGESWVIKGLDDALPETSVGDKKTIEVSSDKGFGARDKGKIRMIPLRKLGEDAEKVSVGDTVEVDDKKGIIRYIGSGRVQIDYNHRYAGKTILYEIDVKKSLDGDDDKISAILKSRMPVEDDKLVFKKNKDLLDITIPEEIFRAEGLALIKHFIQMDLFKFVSSIQKINFIETYTNKQVPKPQEKQTENKSEAELKPK</sequence>
<evidence type="ECO:0000256" key="2">
    <source>
        <dbReference type="ARBA" id="ARBA00004496"/>
    </source>
</evidence>
<dbReference type="GO" id="GO:0042026">
    <property type="term" value="P:protein refolding"/>
    <property type="evidence" value="ECO:0007669"/>
    <property type="project" value="UniProtKB-ARBA"/>
</dbReference>
<keyword evidence="4" id="KW-0963">Cytoplasm</keyword>
<dbReference type="Pfam" id="PF22199">
    <property type="entry name" value="FKBP26_IF"/>
    <property type="match status" value="1"/>
</dbReference>
<dbReference type="AlphaFoldDB" id="A0A075H9G8"/>
<evidence type="ECO:0000256" key="4">
    <source>
        <dbReference type="ARBA" id="ARBA00022490"/>
    </source>
</evidence>
<dbReference type="PANTHER" id="PTHR47861">
    <property type="entry name" value="FKBP-TYPE PEPTIDYL-PROLYL CIS-TRANS ISOMERASE SLYD"/>
    <property type="match status" value="1"/>
</dbReference>
<evidence type="ECO:0000256" key="7">
    <source>
        <dbReference type="ARBA" id="ARBA00023235"/>
    </source>
</evidence>
<keyword evidence="6" id="KW-0143">Chaperone</keyword>
<evidence type="ECO:0000256" key="6">
    <source>
        <dbReference type="ARBA" id="ARBA00023186"/>
    </source>
</evidence>
<organism evidence="12">
    <name type="scientific">uncultured marine thaumarchaeote KM3_49_A08</name>
    <dbReference type="NCBI Taxonomy" id="1456171"/>
    <lineage>
        <taxon>Archaea</taxon>
        <taxon>Nitrososphaerota</taxon>
        <taxon>environmental samples</taxon>
    </lineage>
</organism>
<dbReference type="Pfam" id="PF00254">
    <property type="entry name" value="FKBP_C"/>
    <property type="match status" value="1"/>
</dbReference>
<dbReference type="Gene3D" id="3.30.70.2210">
    <property type="match status" value="1"/>
</dbReference>
<feature type="domain" description="PPIase FKBP-type" evidence="11">
    <location>
        <begin position="6"/>
        <end position="109"/>
    </location>
</feature>
<dbReference type="GO" id="GO:0005737">
    <property type="term" value="C:cytoplasm"/>
    <property type="evidence" value="ECO:0007669"/>
    <property type="project" value="UniProtKB-SubCell"/>
</dbReference>
<dbReference type="SUPFAM" id="SSF54534">
    <property type="entry name" value="FKBP-like"/>
    <property type="match status" value="1"/>
</dbReference>
<reference evidence="12" key="1">
    <citation type="journal article" date="2014" name="Genome Biol. Evol.">
        <title>Pangenome evidence for extensive interdomain horizontal transfer affecting lineage core and shell genes in uncultured planktonic thaumarchaeota and euryarchaeota.</title>
        <authorList>
            <person name="Deschamps P."/>
            <person name="Zivanovic Y."/>
            <person name="Moreira D."/>
            <person name="Rodriguez-Valera F."/>
            <person name="Lopez-Garcia P."/>
        </authorList>
    </citation>
    <scope>NUCLEOTIDE SEQUENCE</scope>
</reference>
<dbReference type="EC" id="5.2.1.8" evidence="9"/>
<dbReference type="InterPro" id="IPR048261">
    <property type="entry name" value="SlpA/SlyD-like_ins_sf"/>
</dbReference>
<evidence type="ECO:0000256" key="1">
    <source>
        <dbReference type="ARBA" id="ARBA00000971"/>
    </source>
</evidence>
<evidence type="ECO:0000256" key="9">
    <source>
        <dbReference type="RuleBase" id="RU003915"/>
    </source>
</evidence>
<dbReference type="Gene3D" id="3.10.50.40">
    <property type="match status" value="1"/>
</dbReference>
<dbReference type="PROSITE" id="PS50059">
    <property type="entry name" value="FKBP_PPIASE"/>
    <property type="match status" value="1"/>
</dbReference>
<evidence type="ECO:0000256" key="8">
    <source>
        <dbReference type="PROSITE-ProRule" id="PRU00277"/>
    </source>
</evidence>
<dbReference type="InterPro" id="IPR046357">
    <property type="entry name" value="PPIase_dom_sf"/>
</dbReference>
<protein>
    <recommendedName>
        <fullName evidence="9">Peptidyl-prolyl cis-trans isomerase</fullName>
        <ecNumber evidence="9">5.2.1.8</ecNumber>
    </recommendedName>
</protein>